<dbReference type="STRING" id="767769.A0A1L9UYI6"/>
<name>A0A1L9UYI6_ASPBC</name>
<dbReference type="GeneID" id="93576585"/>
<accession>A0A1L9UYI6</accession>
<gene>
    <name evidence="1" type="ORF">ASPBRDRAFT_39199</name>
</gene>
<dbReference type="EMBL" id="KV878680">
    <property type="protein sequence ID" value="OJJ76736.1"/>
    <property type="molecule type" value="Genomic_DNA"/>
</dbReference>
<dbReference type="Proteomes" id="UP000184499">
    <property type="component" value="Unassembled WGS sequence"/>
</dbReference>
<protein>
    <submittedName>
        <fullName evidence="1">Uncharacterized protein</fullName>
    </submittedName>
</protein>
<proteinExistence type="predicted"/>
<dbReference type="RefSeq" id="XP_067483983.1">
    <property type="nucleotide sequence ID" value="XM_067624097.1"/>
</dbReference>
<evidence type="ECO:0000313" key="1">
    <source>
        <dbReference type="EMBL" id="OJJ76736.1"/>
    </source>
</evidence>
<reference evidence="2" key="1">
    <citation type="journal article" date="2017" name="Genome Biol.">
        <title>Comparative genomics reveals high biological diversity and specific adaptations in the industrially and medically important fungal genus Aspergillus.</title>
        <authorList>
            <person name="de Vries R.P."/>
            <person name="Riley R."/>
            <person name="Wiebenga A."/>
            <person name="Aguilar-Osorio G."/>
            <person name="Amillis S."/>
            <person name="Uchima C.A."/>
            <person name="Anderluh G."/>
            <person name="Asadollahi M."/>
            <person name="Askin M."/>
            <person name="Barry K."/>
            <person name="Battaglia E."/>
            <person name="Bayram O."/>
            <person name="Benocci T."/>
            <person name="Braus-Stromeyer S.A."/>
            <person name="Caldana C."/>
            <person name="Canovas D."/>
            <person name="Cerqueira G.C."/>
            <person name="Chen F."/>
            <person name="Chen W."/>
            <person name="Choi C."/>
            <person name="Clum A."/>
            <person name="Dos Santos R.A."/>
            <person name="Damasio A.R."/>
            <person name="Diallinas G."/>
            <person name="Emri T."/>
            <person name="Fekete E."/>
            <person name="Flipphi M."/>
            <person name="Freyberg S."/>
            <person name="Gallo A."/>
            <person name="Gournas C."/>
            <person name="Habgood R."/>
            <person name="Hainaut M."/>
            <person name="Harispe M.L."/>
            <person name="Henrissat B."/>
            <person name="Hilden K.S."/>
            <person name="Hope R."/>
            <person name="Hossain A."/>
            <person name="Karabika E."/>
            <person name="Karaffa L."/>
            <person name="Karanyi Z."/>
            <person name="Krasevec N."/>
            <person name="Kuo A."/>
            <person name="Kusch H."/>
            <person name="LaButti K."/>
            <person name="Lagendijk E.L."/>
            <person name="Lapidus A."/>
            <person name="Levasseur A."/>
            <person name="Lindquist E."/>
            <person name="Lipzen A."/>
            <person name="Logrieco A.F."/>
            <person name="MacCabe A."/>
            <person name="Maekelae M.R."/>
            <person name="Malavazi I."/>
            <person name="Melin P."/>
            <person name="Meyer V."/>
            <person name="Mielnichuk N."/>
            <person name="Miskei M."/>
            <person name="Molnar A.P."/>
            <person name="Mule G."/>
            <person name="Ngan C.Y."/>
            <person name="Orejas M."/>
            <person name="Orosz E."/>
            <person name="Ouedraogo J.P."/>
            <person name="Overkamp K.M."/>
            <person name="Park H.-S."/>
            <person name="Perrone G."/>
            <person name="Piumi F."/>
            <person name="Punt P.J."/>
            <person name="Ram A.F."/>
            <person name="Ramon A."/>
            <person name="Rauscher S."/>
            <person name="Record E."/>
            <person name="Riano-Pachon D.M."/>
            <person name="Robert V."/>
            <person name="Roehrig J."/>
            <person name="Ruller R."/>
            <person name="Salamov A."/>
            <person name="Salih N.S."/>
            <person name="Samson R.A."/>
            <person name="Sandor E."/>
            <person name="Sanguinetti M."/>
            <person name="Schuetze T."/>
            <person name="Sepcic K."/>
            <person name="Shelest E."/>
            <person name="Sherlock G."/>
            <person name="Sophianopoulou V."/>
            <person name="Squina F.M."/>
            <person name="Sun H."/>
            <person name="Susca A."/>
            <person name="Todd R.B."/>
            <person name="Tsang A."/>
            <person name="Unkles S.E."/>
            <person name="van de Wiele N."/>
            <person name="van Rossen-Uffink D."/>
            <person name="Oliveira J.V."/>
            <person name="Vesth T.C."/>
            <person name="Visser J."/>
            <person name="Yu J.-H."/>
            <person name="Zhou M."/>
            <person name="Andersen M.R."/>
            <person name="Archer D.B."/>
            <person name="Baker S.E."/>
            <person name="Benoit I."/>
            <person name="Brakhage A.A."/>
            <person name="Braus G.H."/>
            <person name="Fischer R."/>
            <person name="Frisvad J.C."/>
            <person name="Goldman G.H."/>
            <person name="Houbraken J."/>
            <person name="Oakley B."/>
            <person name="Pocsi I."/>
            <person name="Scazzocchio C."/>
            <person name="Seiboth B."/>
            <person name="vanKuyk P.A."/>
            <person name="Wortman J."/>
            <person name="Dyer P.S."/>
            <person name="Grigoriev I.V."/>
        </authorList>
    </citation>
    <scope>NUCLEOTIDE SEQUENCE [LARGE SCALE GENOMIC DNA]</scope>
    <source>
        <strain evidence="2">CBS 101740 / IMI 381727 / IBT 21946</strain>
    </source>
</reference>
<keyword evidence="2" id="KW-1185">Reference proteome</keyword>
<evidence type="ECO:0000313" key="2">
    <source>
        <dbReference type="Proteomes" id="UP000184499"/>
    </source>
</evidence>
<organism evidence="1 2">
    <name type="scientific">Aspergillus brasiliensis (strain CBS 101740 / IMI 381727 / IBT 21946)</name>
    <dbReference type="NCBI Taxonomy" id="767769"/>
    <lineage>
        <taxon>Eukaryota</taxon>
        <taxon>Fungi</taxon>
        <taxon>Dikarya</taxon>
        <taxon>Ascomycota</taxon>
        <taxon>Pezizomycotina</taxon>
        <taxon>Eurotiomycetes</taxon>
        <taxon>Eurotiomycetidae</taxon>
        <taxon>Eurotiales</taxon>
        <taxon>Aspergillaceae</taxon>
        <taxon>Aspergillus</taxon>
        <taxon>Aspergillus subgen. Circumdati</taxon>
    </lineage>
</organism>
<dbReference type="AlphaFoldDB" id="A0A1L9UYI6"/>
<dbReference type="VEuPathDB" id="FungiDB:ASPBRDRAFT_39199"/>
<sequence>MFLCFDAIEDLCLHEEYVHPLQEGVNRVAPKGSYSHLGATPLLDSFLRGSIRCTNSGASTWRL</sequence>